<dbReference type="OrthoDB" id="3781946at2759"/>
<organism evidence="1 2">
    <name type="scientific">Decorospora gaudefroyi</name>
    <dbReference type="NCBI Taxonomy" id="184978"/>
    <lineage>
        <taxon>Eukaryota</taxon>
        <taxon>Fungi</taxon>
        <taxon>Dikarya</taxon>
        <taxon>Ascomycota</taxon>
        <taxon>Pezizomycotina</taxon>
        <taxon>Dothideomycetes</taxon>
        <taxon>Pleosporomycetidae</taxon>
        <taxon>Pleosporales</taxon>
        <taxon>Pleosporineae</taxon>
        <taxon>Pleosporaceae</taxon>
        <taxon>Decorospora</taxon>
    </lineage>
</organism>
<dbReference type="Proteomes" id="UP000800040">
    <property type="component" value="Unassembled WGS sequence"/>
</dbReference>
<name>A0A6A5KJJ4_9PLEO</name>
<evidence type="ECO:0000313" key="2">
    <source>
        <dbReference type="Proteomes" id="UP000800040"/>
    </source>
</evidence>
<reference evidence="1" key="1">
    <citation type="submission" date="2020-01" db="EMBL/GenBank/DDBJ databases">
        <authorList>
            <consortium name="DOE Joint Genome Institute"/>
            <person name="Haridas S."/>
            <person name="Albert R."/>
            <person name="Binder M."/>
            <person name="Bloem J."/>
            <person name="Labutti K."/>
            <person name="Salamov A."/>
            <person name="Andreopoulos B."/>
            <person name="Baker S.E."/>
            <person name="Barry K."/>
            <person name="Bills G."/>
            <person name="Bluhm B.H."/>
            <person name="Cannon C."/>
            <person name="Castanera R."/>
            <person name="Culley D.E."/>
            <person name="Daum C."/>
            <person name="Ezra D."/>
            <person name="Gonzalez J.B."/>
            <person name="Henrissat B."/>
            <person name="Kuo A."/>
            <person name="Liang C."/>
            <person name="Lipzen A."/>
            <person name="Lutzoni F."/>
            <person name="Magnuson J."/>
            <person name="Mondo S."/>
            <person name="Nolan M."/>
            <person name="Ohm R."/>
            <person name="Pangilinan J."/>
            <person name="Park H.-J."/>
            <person name="Ramirez L."/>
            <person name="Alfaro M."/>
            <person name="Sun H."/>
            <person name="Tritt A."/>
            <person name="Yoshinaga Y."/>
            <person name="Zwiers L.-H."/>
            <person name="Turgeon B.G."/>
            <person name="Goodwin S.B."/>
            <person name="Spatafora J.W."/>
            <person name="Crous P.W."/>
            <person name="Grigoriev I.V."/>
        </authorList>
    </citation>
    <scope>NUCLEOTIDE SEQUENCE</scope>
    <source>
        <strain evidence="1">P77</strain>
    </source>
</reference>
<keyword evidence="2" id="KW-1185">Reference proteome</keyword>
<evidence type="ECO:0000313" key="1">
    <source>
        <dbReference type="EMBL" id="KAF1838565.1"/>
    </source>
</evidence>
<protein>
    <submittedName>
        <fullName evidence="1">Uncharacterized protein</fullName>
    </submittedName>
</protein>
<gene>
    <name evidence="1" type="ORF">BDW02DRAFT_624136</name>
</gene>
<proteinExistence type="predicted"/>
<dbReference type="EMBL" id="ML975251">
    <property type="protein sequence ID" value="KAF1838565.1"/>
    <property type="molecule type" value="Genomic_DNA"/>
</dbReference>
<accession>A0A6A5KJJ4</accession>
<sequence>MGFLFNFGNDWQTPPGRQHRFIDSIRAAVLEYRIQSASHFCIPIEISQAIHSENPDRLADITPDFLISVGFYHFGRGPVIRVCRPTSRKRPRRTLRVLTGDIEVLEGSCFVPLASFLDAHFHLFGLPVGPDVMFKWWNKNGKVFNWAGLPTELKERVVHFCMEGRPGNFTFFPPRPRGKYRPRTKKRAPEITNQLGEWSSLLHVSHQVRAITLRLCLIGSSHVAGSNGLCIEAHTSCALKDSIRRLRKLYQMIEPNAVPVDDKTLALAKTYKQYPRIYPHLHQYATVLHGIRKMSIQMDFLSYLHFFKITTAGFAQYWKPRDVDYEVFEQLPHLNELVLHLPDARARLEDKFPRSGPRLFYGDPFNCPRILHRLIYEQAADVLAPYKGVTMKGFVDDSEESRFMALRRTAIEALRFTDEDLEELYREDGGGIELEESVVPGVKIGERGDGSVDTEPWAEVVQHGFWPPKCRCEVLCRRVLFPV</sequence>
<dbReference type="AlphaFoldDB" id="A0A6A5KJJ4"/>